<proteinExistence type="predicted"/>
<dbReference type="Proteomes" id="UP000614490">
    <property type="component" value="Unassembled WGS sequence"/>
</dbReference>
<evidence type="ECO:0000313" key="1">
    <source>
        <dbReference type="EMBL" id="MBH0230801.1"/>
    </source>
</evidence>
<reference evidence="1 2" key="1">
    <citation type="journal article" date="2005" name="Int. J. Syst. Evol. Microbiol.">
        <title>Halobacillus yeomjeoni sp. nov., isolated from a marine solar saltern in Korea.</title>
        <authorList>
            <person name="Yoon J.H."/>
            <person name="Kang S.J."/>
            <person name="Lee C.H."/>
            <person name="Oh H.W."/>
            <person name="Oh T.K."/>
        </authorList>
    </citation>
    <scope>NUCLEOTIDE SEQUENCE [LARGE SCALE GENOMIC DNA]</scope>
    <source>
        <strain evidence="1 2">KCTC 3957</strain>
    </source>
</reference>
<comment type="caution">
    <text evidence="1">The sequence shown here is derived from an EMBL/GenBank/DDBJ whole genome shotgun (WGS) entry which is preliminary data.</text>
</comment>
<evidence type="ECO:0008006" key="3">
    <source>
        <dbReference type="Google" id="ProtNLM"/>
    </source>
</evidence>
<accession>A0A931HX34</accession>
<gene>
    <name evidence="1" type="ORF">H0267_11295</name>
</gene>
<sequence>MFYFEAVKKLLAVKTNVHEFNWSFGSAMPQINEEEFDLHLIRLEVIVEDFELPEDLGERESFHYFYHIPESNGMIYVRDLVFNKKLMWKIVNANTSHPSLVINPAYHKYVKFRFINLHSVYELLTDLAAFLLLKEGYAPLYGAAFELNGRTTLTFAPPNTGKTLTSMKACTDFEAGYISEDLSITDGEHIYAVPWTCSYRPSTFRSSSSASKWKEKCFEIFPILELLKNKRPSLIHIWNQSNRIVHRSKCSQIFVLEKSPNISMEARDSKEIYRKVLQLNGYRFHYMKSPLLAAFTYFNPSFTLEEAYRNEMNIIKSLVENADRSFVLQGPDASDYMNSIQGVNDNEKSTRIS</sequence>
<dbReference type="EMBL" id="JADZSC010000002">
    <property type="protein sequence ID" value="MBH0230801.1"/>
    <property type="molecule type" value="Genomic_DNA"/>
</dbReference>
<keyword evidence="2" id="KW-1185">Reference proteome</keyword>
<organism evidence="1 2">
    <name type="scientific">Halobacillus yeomjeoni</name>
    <dbReference type="NCBI Taxonomy" id="311194"/>
    <lineage>
        <taxon>Bacteria</taxon>
        <taxon>Bacillati</taxon>
        <taxon>Bacillota</taxon>
        <taxon>Bacilli</taxon>
        <taxon>Bacillales</taxon>
        <taxon>Bacillaceae</taxon>
        <taxon>Halobacillus</taxon>
    </lineage>
</organism>
<name>A0A931HX34_9BACI</name>
<protein>
    <recommendedName>
        <fullName evidence="3">SynChlorMet cassette protein ScmC</fullName>
    </recommendedName>
</protein>
<evidence type="ECO:0000313" key="2">
    <source>
        <dbReference type="Proteomes" id="UP000614490"/>
    </source>
</evidence>
<dbReference type="AlphaFoldDB" id="A0A931HX34"/>
<dbReference type="RefSeq" id="WP_197317412.1">
    <property type="nucleotide sequence ID" value="NZ_JADZSC010000002.1"/>
</dbReference>